<proteinExistence type="predicted"/>
<dbReference type="AlphaFoldDB" id="A0A151SYH4"/>
<protein>
    <submittedName>
        <fullName evidence="1">Uncharacterized protein</fullName>
    </submittedName>
</protein>
<organism evidence="1 2">
    <name type="scientific">Cajanus cajan</name>
    <name type="common">Pigeon pea</name>
    <name type="synonym">Cajanus indicus</name>
    <dbReference type="NCBI Taxonomy" id="3821"/>
    <lineage>
        <taxon>Eukaryota</taxon>
        <taxon>Viridiplantae</taxon>
        <taxon>Streptophyta</taxon>
        <taxon>Embryophyta</taxon>
        <taxon>Tracheophyta</taxon>
        <taxon>Spermatophyta</taxon>
        <taxon>Magnoliopsida</taxon>
        <taxon>eudicotyledons</taxon>
        <taxon>Gunneridae</taxon>
        <taxon>Pentapetalae</taxon>
        <taxon>rosids</taxon>
        <taxon>fabids</taxon>
        <taxon>Fabales</taxon>
        <taxon>Fabaceae</taxon>
        <taxon>Papilionoideae</taxon>
        <taxon>50 kb inversion clade</taxon>
        <taxon>NPAAA clade</taxon>
        <taxon>indigoferoid/millettioid clade</taxon>
        <taxon>Phaseoleae</taxon>
        <taxon>Cajanus</taxon>
    </lineage>
</organism>
<evidence type="ECO:0000313" key="2">
    <source>
        <dbReference type="Proteomes" id="UP000075243"/>
    </source>
</evidence>
<reference evidence="1 2" key="1">
    <citation type="journal article" date="2012" name="Nat. Biotechnol.">
        <title>Draft genome sequence of pigeonpea (Cajanus cajan), an orphan legume crop of resource-poor farmers.</title>
        <authorList>
            <person name="Varshney R.K."/>
            <person name="Chen W."/>
            <person name="Li Y."/>
            <person name="Bharti A.K."/>
            <person name="Saxena R.K."/>
            <person name="Schlueter J.A."/>
            <person name="Donoghue M.T."/>
            <person name="Azam S."/>
            <person name="Fan G."/>
            <person name="Whaley A.M."/>
            <person name="Farmer A.D."/>
            <person name="Sheridan J."/>
            <person name="Iwata A."/>
            <person name="Tuteja R."/>
            <person name="Penmetsa R.V."/>
            <person name="Wu W."/>
            <person name="Upadhyaya H.D."/>
            <person name="Yang S.P."/>
            <person name="Shah T."/>
            <person name="Saxena K.B."/>
            <person name="Michael T."/>
            <person name="McCombie W.R."/>
            <person name="Yang B."/>
            <person name="Zhang G."/>
            <person name="Yang H."/>
            <person name="Wang J."/>
            <person name="Spillane C."/>
            <person name="Cook D.R."/>
            <person name="May G.D."/>
            <person name="Xu X."/>
            <person name="Jackson S.A."/>
        </authorList>
    </citation>
    <scope>NUCLEOTIDE SEQUENCE [LARGE SCALE GENOMIC DNA]</scope>
    <source>
        <strain evidence="2">cv. Asha</strain>
    </source>
</reference>
<dbReference type="OMA" id="HHTTRIK"/>
<accession>A0A151SYH4</accession>
<dbReference type="PANTHER" id="PTHR33116">
    <property type="entry name" value="REVERSE TRANSCRIPTASE ZINC-BINDING DOMAIN-CONTAINING PROTEIN-RELATED-RELATED"/>
    <property type="match status" value="1"/>
</dbReference>
<keyword evidence="2" id="KW-1185">Reference proteome</keyword>
<dbReference type="Gramene" id="C.cajan_14857.t">
    <property type="protein sequence ID" value="C.cajan_14857.t.cds1"/>
    <property type="gene ID" value="C.cajan_14857"/>
</dbReference>
<dbReference type="EMBL" id="CM003612">
    <property type="protein sequence ID" value="KYP59850.1"/>
    <property type="molecule type" value="Genomic_DNA"/>
</dbReference>
<name>A0A151SYH4_CAJCA</name>
<evidence type="ECO:0000313" key="1">
    <source>
        <dbReference type="EMBL" id="KYP59850.1"/>
    </source>
</evidence>
<gene>
    <name evidence="1" type="ORF">KK1_015291</name>
</gene>
<sequence length="79" mass="9003">MQVEKLEDILGIHHTTRIKKYLGTLMIIGSSKIAYFHGVVDKINVRLASWKGKLLNKARKFCLIKSTVSAMHVYNMNSL</sequence>
<dbReference type="PANTHER" id="PTHR33116:SF86">
    <property type="entry name" value="REVERSE TRANSCRIPTASE DOMAIN-CONTAINING PROTEIN"/>
    <property type="match status" value="1"/>
</dbReference>
<dbReference type="Proteomes" id="UP000075243">
    <property type="component" value="Chromosome 10"/>
</dbReference>